<keyword evidence="3" id="KW-0413">Isomerase</keyword>
<comment type="cofactor">
    <cofactor evidence="1">
        <name>pyridoxal 5'-phosphate</name>
        <dbReference type="ChEBI" id="CHEBI:597326"/>
    </cofactor>
</comment>
<dbReference type="InterPro" id="IPR020622">
    <property type="entry name" value="Ala_racemase_pyridoxalP-BS"/>
</dbReference>
<dbReference type="Gene3D" id="3.20.20.10">
    <property type="entry name" value="Alanine racemase"/>
    <property type="match status" value="1"/>
</dbReference>
<comment type="caution">
    <text evidence="5">The sequence shown here is derived from an EMBL/GenBank/DDBJ whole genome shotgun (WGS) entry which is preliminary data.</text>
</comment>
<dbReference type="GO" id="GO:0008784">
    <property type="term" value="F:alanine racemase activity"/>
    <property type="evidence" value="ECO:0007669"/>
    <property type="project" value="TreeGrafter"/>
</dbReference>
<gene>
    <name evidence="5" type="ORF">ESO86_08360</name>
</gene>
<dbReference type="EMBL" id="SDPL01000132">
    <property type="protein sequence ID" value="RXZ48076.1"/>
    <property type="molecule type" value="Genomic_DNA"/>
</dbReference>
<dbReference type="Proteomes" id="UP000292881">
    <property type="component" value="Unassembled WGS sequence"/>
</dbReference>
<dbReference type="PANTHER" id="PTHR30511">
    <property type="entry name" value="ALANINE RACEMASE"/>
    <property type="match status" value="1"/>
</dbReference>
<evidence type="ECO:0000313" key="6">
    <source>
        <dbReference type="Proteomes" id="UP000292881"/>
    </source>
</evidence>
<dbReference type="InterPro" id="IPR001608">
    <property type="entry name" value="Ala_racemase_N"/>
</dbReference>
<dbReference type="Pfam" id="PF01168">
    <property type="entry name" value="Ala_racemase_N"/>
    <property type="match status" value="1"/>
</dbReference>
<dbReference type="SUPFAM" id="SSF51419">
    <property type="entry name" value="PLP-binding barrel"/>
    <property type="match status" value="1"/>
</dbReference>
<dbReference type="InterPro" id="IPR000821">
    <property type="entry name" value="Ala_racemase"/>
</dbReference>
<evidence type="ECO:0000313" key="5">
    <source>
        <dbReference type="EMBL" id="RXZ48076.1"/>
    </source>
</evidence>
<dbReference type="AlphaFoldDB" id="A0A4Q2JMS9"/>
<dbReference type="PROSITE" id="PS00395">
    <property type="entry name" value="ALANINE_RACEMASE"/>
    <property type="match status" value="1"/>
</dbReference>
<sequence length="64" mass="6669">MNPRHVRSPFREAVIDLDALRDNVAALAATVAPARVMAVVKADAYGHGAVHVARAALDGGADHL</sequence>
<name>A0A4Q2JMS9_9MICO</name>
<reference evidence="5 6" key="1">
    <citation type="submission" date="2019-01" db="EMBL/GenBank/DDBJ databases">
        <authorList>
            <person name="Li J."/>
        </authorList>
    </citation>
    <scope>NUCLEOTIDE SEQUENCE [LARGE SCALE GENOMIC DNA]</scope>
    <source>
        <strain evidence="5 6">CGMCC 4.7180</strain>
    </source>
</reference>
<dbReference type="GO" id="GO:0005829">
    <property type="term" value="C:cytosol"/>
    <property type="evidence" value="ECO:0007669"/>
    <property type="project" value="TreeGrafter"/>
</dbReference>
<dbReference type="RefSeq" id="WP_207207063.1">
    <property type="nucleotide sequence ID" value="NZ_SDPL01000132.1"/>
</dbReference>
<dbReference type="GO" id="GO:0030170">
    <property type="term" value="F:pyridoxal phosphate binding"/>
    <property type="evidence" value="ECO:0007669"/>
    <property type="project" value="TreeGrafter"/>
</dbReference>
<protein>
    <submittedName>
        <fullName evidence="5">Alanine racemase</fullName>
    </submittedName>
</protein>
<organism evidence="5 6">
    <name type="scientific">Agromyces binzhouensis</name>
    <dbReference type="NCBI Taxonomy" id="1817495"/>
    <lineage>
        <taxon>Bacteria</taxon>
        <taxon>Bacillati</taxon>
        <taxon>Actinomycetota</taxon>
        <taxon>Actinomycetes</taxon>
        <taxon>Micrococcales</taxon>
        <taxon>Microbacteriaceae</taxon>
        <taxon>Agromyces</taxon>
    </lineage>
</organism>
<proteinExistence type="predicted"/>
<accession>A0A4Q2JMS9</accession>
<evidence type="ECO:0000259" key="4">
    <source>
        <dbReference type="Pfam" id="PF01168"/>
    </source>
</evidence>
<feature type="non-terminal residue" evidence="5">
    <location>
        <position position="64"/>
    </location>
</feature>
<keyword evidence="2" id="KW-0663">Pyridoxal phosphate</keyword>
<keyword evidence="6" id="KW-1185">Reference proteome</keyword>
<dbReference type="InterPro" id="IPR029066">
    <property type="entry name" value="PLP-binding_barrel"/>
</dbReference>
<evidence type="ECO:0000256" key="1">
    <source>
        <dbReference type="ARBA" id="ARBA00001933"/>
    </source>
</evidence>
<feature type="domain" description="Alanine racemase N-terminal" evidence="4">
    <location>
        <begin position="15"/>
        <end position="64"/>
    </location>
</feature>
<evidence type="ECO:0000256" key="2">
    <source>
        <dbReference type="ARBA" id="ARBA00022898"/>
    </source>
</evidence>
<dbReference type="PANTHER" id="PTHR30511:SF0">
    <property type="entry name" value="ALANINE RACEMASE, CATABOLIC-RELATED"/>
    <property type="match status" value="1"/>
</dbReference>
<dbReference type="GO" id="GO:0030632">
    <property type="term" value="P:D-alanine biosynthetic process"/>
    <property type="evidence" value="ECO:0007669"/>
    <property type="project" value="TreeGrafter"/>
</dbReference>
<evidence type="ECO:0000256" key="3">
    <source>
        <dbReference type="ARBA" id="ARBA00023235"/>
    </source>
</evidence>